<feature type="compositionally biased region" description="Polar residues" evidence="1">
    <location>
        <begin position="87"/>
        <end position="97"/>
    </location>
</feature>
<dbReference type="RefSeq" id="XP_037167440.1">
    <property type="nucleotide sequence ID" value="XM_037305685.1"/>
</dbReference>
<organism evidence="2 3">
    <name type="scientific">Letharia columbiana</name>
    <dbReference type="NCBI Taxonomy" id="112416"/>
    <lineage>
        <taxon>Eukaryota</taxon>
        <taxon>Fungi</taxon>
        <taxon>Dikarya</taxon>
        <taxon>Ascomycota</taxon>
        <taxon>Pezizomycotina</taxon>
        <taxon>Lecanoromycetes</taxon>
        <taxon>OSLEUM clade</taxon>
        <taxon>Lecanoromycetidae</taxon>
        <taxon>Lecanorales</taxon>
        <taxon>Lecanorineae</taxon>
        <taxon>Parmeliaceae</taxon>
        <taxon>Letharia</taxon>
    </lineage>
</organism>
<comment type="caution">
    <text evidence="2">The sequence shown here is derived from an EMBL/GenBank/DDBJ whole genome shotgun (WGS) entry which is preliminary data.</text>
</comment>
<name>A0A8H6G0H2_9LECA</name>
<accession>A0A8H6G0H2</accession>
<dbReference type="Proteomes" id="UP000578531">
    <property type="component" value="Unassembled WGS sequence"/>
</dbReference>
<dbReference type="AlphaFoldDB" id="A0A8H6G0H2"/>
<evidence type="ECO:0000313" key="2">
    <source>
        <dbReference type="EMBL" id="KAF6238126.1"/>
    </source>
</evidence>
<gene>
    <name evidence="2" type="ORF">HO173_003760</name>
</gene>
<sequence>MNDAVPRFAQIKEYLSLQSRDPIHGVEAYARVQLADAAAIGNSPWNLDHNNVLLRCNEVYRRRQPQRARTAQGRIIKGTGFCVPDSIESQQDQNSARARSGPFSAKATLPL</sequence>
<dbReference type="EMBL" id="JACCJC010000011">
    <property type="protein sequence ID" value="KAF6238126.1"/>
    <property type="molecule type" value="Genomic_DNA"/>
</dbReference>
<proteinExistence type="predicted"/>
<evidence type="ECO:0000313" key="3">
    <source>
        <dbReference type="Proteomes" id="UP000578531"/>
    </source>
</evidence>
<reference evidence="2 3" key="1">
    <citation type="journal article" date="2020" name="Genomics">
        <title>Complete, high-quality genomes from long-read metagenomic sequencing of two wolf lichen thalli reveals enigmatic genome architecture.</title>
        <authorList>
            <person name="McKenzie S.K."/>
            <person name="Walston R.F."/>
            <person name="Allen J.L."/>
        </authorList>
    </citation>
    <scope>NUCLEOTIDE SEQUENCE [LARGE SCALE GENOMIC DNA]</scope>
    <source>
        <strain evidence="2">WasteWater2</strain>
    </source>
</reference>
<protein>
    <submittedName>
        <fullName evidence="2">Uncharacterized protein</fullName>
    </submittedName>
</protein>
<evidence type="ECO:0000256" key="1">
    <source>
        <dbReference type="SAM" id="MobiDB-lite"/>
    </source>
</evidence>
<feature type="region of interest" description="Disordered" evidence="1">
    <location>
        <begin position="84"/>
        <end position="111"/>
    </location>
</feature>
<keyword evidence="3" id="KW-1185">Reference proteome</keyword>
<dbReference type="GeneID" id="59285426"/>